<keyword evidence="1" id="KW-1133">Transmembrane helix</keyword>
<comment type="caution">
    <text evidence="2">The sequence shown here is derived from an EMBL/GenBank/DDBJ whole genome shotgun (WGS) entry which is preliminary data.</text>
</comment>
<gene>
    <name evidence="2" type="ORF">PPRIM_AZ9-3.1.T0440013</name>
</gene>
<dbReference type="EMBL" id="CAJJDM010000044">
    <property type="protein sequence ID" value="CAD8069412.1"/>
    <property type="molecule type" value="Genomic_DNA"/>
</dbReference>
<proteinExistence type="predicted"/>
<sequence length="385" mass="46166">MIIILVFLYLAHSLYLLEYKSNNLMINLDTSSTAIITLQGLISQIYDEDNDQYCPYGYKQCWMAFQNNNTDTKEKVQLQIKNFSIYDEEMNAYKTEFITYYKTPIDFEINHLNMNFLTLSPLAQFFNSFVYFGYSLCRSGQDAYLKTRQNENLQKNRLNINGIKSQVYHQEDQVTYSIRISYLECFDQVFDISNYQITILDGIEIIILPIELFQRIKIFSYQYEFYEFQSDDENNFFYRDTNSLRVEFINPIKFYNVKEQPLLIMPEDYIFYNYENLEVDFLKLIGNSFKSEIILGSSFLKNKIIHYTSFTHEIFIEQLLEDKCNLQLNQKDVSIYQDLVKLIIILIFSIFIYAIFRRIRVKYLLKVQNKRVHQQLILNEAQILK</sequence>
<feature type="transmembrane region" description="Helical" evidence="1">
    <location>
        <begin position="339"/>
        <end position="356"/>
    </location>
</feature>
<keyword evidence="1" id="KW-0472">Membrane</keyword>
<keyword evidence="1" id="KW-0812">Transmembrane</keyword>
<dbReference type="AlphaFoldDB" id="A0A8S1LSV2"/>
<reference evidence="2" key="1">
    <citation type="submission" date="2021-01" db="EMBL/GenBank/DDBJ databases">
        <authorList>
            <consortium name="Genoscope - CEA"/>
            <person name="William W."/>
        </authorList>
    </citation>
    <scope>NUCLEOTIDE SEQUENCE</scope>
</reference>
<name>A0A8S1LSV2_PARPR</name>
<evidence type="ECO:0000313" key="2">
    <source>
        <dbReference type="EMBL" id="CAD8069412.1"/>
    </source>
</evidence>
<evidence type="ECO:0000256" key="1">
    <source>
        <dbReference type="SAM" id="Phobius"/>
    </source>
</evidence>
<organism evidence="2 3">
    <name type="scientific">Paramecium primaurelia</name>
    <dbReference type="NCBI Taxonomy" id="5886"/>
    <lineage>
        <taxon>Eukaryota</taxon>
        <taxon>Sar</taxon>
        <taxon>Alveolata</taxon>
        <taxon>Ciliophora</taxon>
        <taxon>Intramacronucleata</taxon>
        <taxon>Oligohymenophorea</taxon>
        <taxon>Peniculida</taxon>
        <taxon>Parameciidae</taxon>
        <taxon>Paramecium</taxon>
    </lineage>
</organism>
<accession>A0A8S1LSV2</accession>
<dbReference type="Proteomes" id="UP000688137">
    <property type="component" value="Unassembled WGS sequence"/>
</dbReference>
<evidence type="ECO:0008006" key="4">
    <source>
        <dbReference type="Google" id="ProtNLM"/>
    </source>
</evidence>
<evidence type="ECO:0000313" key="3">
    <source>
        <dbReference type="Proteomes" id="UP000688137"/>
    </source>
</evidence>
<keyword evidence="3" id="KW-1185">Reference proteome</keyword>
<protein>
    <recommendedName>
        <fullName evidence="4">Transmembrane protein</fullName>
    </recommendedName>
</protein>